<dbReference type="Gene3D" id="3.90.550.10">
    <property type="entry name" value="Spore Coat Polysaccharide Biosynthesis Protein SpsA, Chain A"/>
    <property type="match status" value="1"/>
</dbReference>
<dbReference type="AlphaFoldDB" id="A0A1X6X4P8"/>
<dbReference type="PANTHER" id="PTHR43646:SF2">
    <property type="entry name" value="GLYCOSYLTRANSFERASE 2-LIKE DOMAIN-CONTAINING PROTEIN"/>
    <property type="match status" value="1"/>
</dbReference>
<evidence type="ECO:0000256" key="9">
    <source>
        <dbReference type="ARBA" id="ARBA00040345"/>
    </source>
</evidence>
<name>A0A1X6X4P8_9MICO</name>
<dbReference type="GO" id="GO:0005886">
    <property type="term" value="C:plasma membrane"/>
    <property type="evidence" value="ECO:0007669"/>
    <property type="project" value="UniProtKB-SubCell"/>
</dbReference>
<comment type="subcellular location">
    <subcellularLocation>
        <location evidence="1">Cell membrane</location>
    </subcellularLocation>
</comment>
<evidence type="ECO:0000256" key="8">
    <source>
        <dbReference type="ARBA" id="ARBA00038120"/>
    </source>
</evidence>
<keyword evidence="5 11" id="KW-0472">Membrane</keyword>
<keyword evidence="2" id="KW-1003">Cell membrane</keyword>
<dbReference type="Proteomes" id="UP000195981">
    <property type="component" value="Unassembled WGS sequence"/>
</dbReference>
<dbReference type="GO" id="GO:0016757">
    <property type="term" value="F:glycosyltransferase activity"/>
    <property type="evidence" value="ECO:0007669"/>
    <property type="project" value="UniProtKB-KW"/>
</dbReference>
<dbReference type="InterPro" id="IPR029044">
    <property type="entry name" value="Nucleotide-diphossugar_trans"/>
</dbReference>
<evidence type="ECO:0000256" key="2">
    <source>
        <dbReference type="ARBA" id="ARBA00022475"/>
    </source>
</evidence>
<proteinExistence type="inferred from homology"/>
<dbReference type="Pfam" id="PF00535">
    <property type="entry name" value="Glycos_transf_2"/>
    <property type="match status" value="1"/>
</dbReference>
<protein>
    <recommendedName>
        <fullName evidence="9">4,4'-diaponeurosporenoate glycosyltransferase</fullName>
    </recommendedName>
</protein>
<evidence type="ECO:0000256" key="3">
    <source>
        <dbReference type="ARBA" id="ARBA00022676"/>
    </source>
</evidence>
<evidence type="ECO:0000259" key="12">
    <source>
        <dbReference type="Pfam" id="PF00535"/>
    </source>
</evidence>
<dbReference type="InterPro" id="IPR001173">
    <property type="entry name" value="Glyco_trans_2-like"/>
</dbReference>
<comment type="pathway">
    <text evidence="7">Carotenoid biosynthesis; staphyloxanthin biosynthesis; staphyloxanthin from farnesyl diphosphate: step 4/5.</text>
</comment>
<evidence type="ECO:0000256" key="5">
    <source>
        <dbReference type="ARBA" id="ARBA00023136"/>
    </source>
</evidence>
<accession>A0A1X6X4P8</accession>
<gene>
    <name evidence="13" type="ORF">FM110_10515</name>
</gene>
<feature type="compositionally biased region" description="Basic and acidic residues" evidence="10">
    <location>
        <begin position="296"/>
        <end position="306"/>
    </location>
</feature>
<sequence>MGASADLTGPVTRVVTDPASPCSVVVPVRDDARELRGLLTCLAVQSVRPREVIVVDNASRDETAALARAAGCTVVREERPGILAASSAGYDAARGEIIVRCDADSRPPRHWLAGHLAAHRDTPGTAGAQAGRHGRLLRPRAVVAVTGPGRFALPEPLGLLASLLYVGGYLIAAGAALGHVPLFGTTMSIRRSWWRSVRADLPLGEEPGGGPDVHDDMLLSFSVRHDERVLLRRSVGVGMSPRALRGGTAARTRWRRAVRTLEIGWSRSTPWERWAARVAAAPADRLAGARARRDHRRDDHPAAGSS</sequence>
<comment type="function">
    <text evidence="6">Catalyzes the glycosylation of 4,4'-diaponeurosporenoate, i.e. the esterification of glucose at the C1'' position with the carboxyl group of 4,4'-diaponeurosporenic acid, to form glycosyl-4,4'-diaponeurosporenoate. This is a step in the biosynthesis of staphyloxanthin, an orange pigment present in most staphylococci strains.</text>
</comment>
<dbReference type="CDD" id="cd00761">
    <property type="entry name" value="Glyco_tranf_GTA_type"/>
    <property type="match status" value="1"/>
</dbReference>
<organism evidence="13 14">
    <name type="scientific">Brachybacterium nesterenkovii</name>
    <dbReference type="NCBI Taxonomy" id="47847"/>
    <lineage>
        <taxon>Bacteria</taxon>
        <taxon>Bacillati</taxon>
        <taxon>Actinomycetota</taxon>
        <taxon>Actinomycetes</taxon>
        <taxon>Micrococcales</taxon>
        <taxon>Dermabacteraceae</taxon>
        <taxon>Brachybacterium</taxon>
    </lineage>
</organism>
<feature type="region of interest" description="Disordered" evidence="10">
    <location>
        <begin position="284"/>
        <end position="306"/>
    </location>
</feature>
<evidence type="ECO:0000256" key="6">
    <source>
        <dbReference type="ARBA" id="ARBA00037281"/>
    </source>
</evidence>
<keyword evidence="4 13" id="KW-0808">Transferase</keyword>
<feature type="transmembrane region" description="Helical" evidence="11">
    <location>
        <begin position="157"/>
        <end position="183"/>
    </location>
</feature>
<keyword evidence="14" id="KW-1185">Reference proteome</keyword>
<dbReference type="EMBL" id="FWFG01000092">
    <property type="protein sequence ID" value="SLM93829.1"/>
    <property type="molecule type" value="Genomic_DNA"/>
</dbReference>
<reference evidence="13 14" key="1">
    <citation type="submission" date="2017-02" db="EMBL/GenBank/DDBJ databases">
        <authorList>
            <person name="Peterson S.W."/>
        </authorList>
    </citation>
    <scope>NUCLEOTIDE SEQUENCE [LARGE SCALE GENOMIC DNA]</scope>
    <source>
        <strain evidence="13 14">CIP104813</strain>
    </source>
</reference>
<comment type="similarity">
    <text evidence="8">Belongs to the glycosyltransferase 2 family. CrtQ subfamily.</text>
</comment>
<keyword evidence="11" id="KW-0812">Transmembrane</keyword>
<evidence type="ECO:0000256" key="7">
    <source>
        <dbReference type="ARBA" id="ARBA00037904"/>
    </source>
</evidence>
<evidence type="ECO:0000313" key="14">
    <source>
        <dbReference type="Proteomes" id="UP000195981"/>
    </source>
</evidence>
<dbReference type="SUPFAM" id="SSF53448">
    <property type="entry name" value="Nucleotide-diphospho-sugar transferases"/>
    <property type="match status" value="1"/>
</dbReference>
<feature type="domain" description="Glycosyltransferase 2-like" evidence="12">
    <location>
        <begin position="23"/>
        <end position="123"/>
    </location>
</feature>
<evidence type="ECO:0000256" key="10">
    <source>
        <dbReference type="SAM" id="MobiDB-lite"/>
    </source>
</evidence>
<evidence type="ECO:0000313" key="13">
    <source>
        <dbReference type="EMBL" id="SLM93829.1"/>
    </source>
</evidence>
<keyword evidence="3" id="KW-0328">Glycosyltransferase</keyword>
<dbReference type="PANTHER" id="PTHR43646">
    <property type="entry name" value="GLYCOSYLTRANSFERASE"/>
    <property type="match status" value="1"/>
</dbReference>
<keyword evidence="11" id="KW-1133">Transmembrane helix</keyword>
<evidence type="ECO:0000256" key="4">
    <source>
        <dbReference type="ARBA" id="ARBA00022679"/>
    </source>
</evidence>
<evidence type="ECO:0000256" key="11">
    <source>
        <dbReference type="SAM" id="Phobius"/>
    </source>
</evidence>
<evidence type="ECO:0000256" key="1">
    <source>
        <dbReference type="ARBA" id="ARBA00004236"/>
    </source>
</evidence>